<reference evidence="2" key="1">
    <citation type="journal article" date="2013" name="Nat. Genet.">
        <title>The duck genome and transcriptome provide insight into an avian influenza virus reservoir species.</title>
        <authorList>
            <person name="Huang Y."/>
            <person name="Li Y."/>
            <person name="Burt D.W."/>
            <person name="Chen H."/>
            <person name="Zhang Y."/>
            <person name="Qian W."/>
            <person name="Kim H."/>
            <person name="Gan S."/>
            <person name="Zhao Y."/>
            <person name="Li J."/>
            <person name="Yi K."/>
            <person name="Feng H."/>
            <person name="Zhu P."/>
            <person name="Li B."/>
            <person name="Liu Q."/>
            <person name="Fairley S."/>
            <person name="Magor K.E."/>
            <person name="Du Z."/>
            <person name="Hu X."/>
            <person name="Goodman L."/>
            <person name="Tafer H."/>
            <person name="Vignal A."/>
            <person name="Lee T."/>
            <person name="Kim K.W."/>
            <person name="Sheng Z."/>
            <person name="An Y."/>
            <person name="Searle S."/>
            <person name="Herrero J."/>
            <person name="Groenen M.A."/>
            <person name="Crooijmans R.P."/>
            <person name="Faraut T."/>
            <person name="Cai Q."/>
            <person name="Webster R.G."/>
            <person name="Aldridge J.R."/>
            <person name="Warren W.C."/>
            <person name="Bartschat S."/>
            <person name="Kehr S."/>
            <person name="Marz M."/>
            <person name="Stadler P.F."/>
            <person name="Smith J."/>
            <person name="Kraus R.H."/>
            <person name="Zhao Y."/>
            <person name="Ren L."/>
            <person name="Fei J."/>
            <person name="Morisson M."/>
            <person name="Kaiser P."/>
            <person name="Griffin D.K."/>
            <person name="Rao M."/>
            <person name="Pitel F."/>
            <person name="Wang J."/>
            <person name="Li N."/>
        </authorList>
    </citation>
    <scope>NUCLEOTIDE SEQUENCE [LARGE SCALE GENOMIC DNA]</scope>
</reference>
<accession>R0LR03</accession>
<protein>
    <submittedName>
        <fullName evidence="1">Uncharacterized protein</fullName>
    </submittedName>
</protein>
<organism evidence="1 2">
    <name type="scientific">Anas platyrhynchos</name>
    <name type="common">Mallard</name>
    <name type="synonym">Anas boschas</name>
    <dbReference type="NCBI Taxonomy" id="8839"/>
    <lineage>
        <taxon>Eukaryota</taxon>
        <taxon>Metazoa</taxon>
        <taxon>Chordata</taxon>
        <taxon>Craniata</taxon>
        <taxon>Vertebrata</taxon>
        <taxon>Euteleostomi</taxon>
        <taxon>Archelosauria</taxon>
        <taxon>Archosauria</taxon>
        <taxon>Dinosauria</taxon>
        <taxon>Saurischia</taxon>
        <taxon>Theropoda</taxon>
        <taxon>Coelurosauria</taxon>
        <taxon>Aves</taxon>
        <taxon>Neognathae</taxon>
        <taxon>Galloanserae</taxon>
        <taxon>Anseriformes</taxon>
        <taxon>Anatidae</taxon>
        <taxon>Anatinae</taxon>
        <taxon>Anas</taxon>
    </lineage>
</organism>
<dbReference type="Proteomes" id="UP000296049">
    <property type="component" value="Unassembled WGS sequence"/>
</dbReference>
<keyword evidence="2" id="KW-1185">Reference proteome</keyword>
<gene>
    <name evidence="1" type="ORF">Anapl_15857</name>
</gene>
<proteinExistence type="predicted"/>
<dbReference type="EMBL" id="KB742469">
    <property type="protein sequence ID" value="EOB08154.1"/>
    <property type="molecule type" value="Genomic_DNA"/>
</dbReference>
<name>R0LR03_ANAPL</name>
<sequence length="65" mass="7928">MRKYRHQKREAEDHLPSQTILVITLHDIDNQILEAYRGRKNVFHRNTYINKIDLPFAKKKKEQCH</sequence>
<dbReference type="AlphaFoldDB" id="R0LR03"/>
<evidence type="ECO:0000313" key="1">
    <source>
        <dbReference type="EMBL" id="EOB08154.1"/>
    </source>
</evidence>
<evidence type="ECO:0000313" key="2">
    <source>
        <dbReference type="Proteomes" id="UP000296049"/>
    </source>
</evidence>